<protein>
    <submittedName>
        <fullName evidence="1">Uncharacterized protein</fullName>
    </submittedName>
</protein>
<organism evidence="1">
    <name type="scientific">Klebsiella quasipneumoniae</name>
    <dbReference type="NCBI Taxonomy" id="1463165"/>
    <lineage>
        <taxon>Bacteria</taxon>
        <taxon>Pseudomonadati</taxon>
        <taxon>Pseudomonadota</taxon>
        <taxon>Gammaproteobacteria</taxon>
        <taxon>Enterobacterales</taxon>
        <taxon>Enterobacteriaceae</taxon>
        <taxon>Klebsiella/Raoultella group</taxon>
        <taxon>Klebsiella</taxon>
        <taxon>Klebsiella pneumoniae complex</taxon>
    </lineage>
</organism>
<accession>A0A866WMY1</accession>
<proteinExistence type="predicted"/>
<dbReference type="AlphaFoldDB" id="A0A866WMY1"/>
<reference evidence="1" key="1">
    <citation type="submission" date="2020-05" db="EMBL/GenBank/DDBJ databases">
        <authorList>
            <person name="Zhou D."/>
            <person name="Xu Y."/>
        </authorList>
    </citation>
    <scope>NUCLEOTIDE SEQUENCE</scope>
    <source>
        <strain evidence="1">A1876</strain>
        <plasmid evidence="1">pA1876-NR</plasmid>
    </source>
</reference>
<sequence>MPFIRVWYVISMVYFRDAGISHLMEKMKDGIEICYFLNLPASCLYVAYKTWIDYRSDTITLP</sequence>
<geneLocation type="plasmid" evidence="1">
    <name>pA1876-NR</name>
</geneLocation>
<keyword evidence="1" id="KW-0614">Plasmid</keyword>
<name>A0A866WMY1_9ENTR</name>
<dbReference type="EMBL" id="MT549899">
    <property type="protein sequence ID" value="QOE89878.1"/>
    <property type="molecule type" value="Genomic_DNA"/>
</dbReference>
<evidence type="ECO:0000313" key="1">
    <source>
        <dbReference type="EMBL" id="QOE89878.1"/>
    </source>
</evidence>